<dbReference type="PROSITE" id="PS50005">
    <property type="entry name" value="TPR"/>
    <property type="match status" value="1"/>
</dbReference>
<dbReference type="PANTHER" id="PTHR16305">
    <property type="entry name" value="TESTICULAR SOLUBLE ADENYLYL CYCLASE"/>
    <property type="match status" value="1"/>
</dbReference>
<dbReference type="SUPFAM" id="SSF55073">
    <property type="entry name" value="Nucleotide cyclase"/>
    <property type="match status" value="2"/>
</dbReference>
<feature type="domain" description="Guanylate cyclase" evidence="5">
    <location>
        <begin position="302"/>
        <end position="378"/>
    </location>
</feature>
<proteinExistence type="predicted"/>
<dbReference type="InterPro" id="IPR001054">
    <property type="entry name" value="A/G_cyclase"/>
</dbReference>
<dbReference type="GO" id="GO:0005737">
    <property type="term" value="C:cytoplasm"/>
    <property type="evidence" value="ECO:0007669"/>
    <property type="project" value="TreeGrafter"/>
</dbReference>
<protein>
    <recommendedName>
        <fullName evidence="5">Guanylate cyclase domain-containing protein</fullName>
    </recommendedName>
</protein>
<keyword evidence="7" id="KW-1185">Reference proteome</keyword>
<dbReference type="InterPro" id="IPR029787">
    <property type="entry name" value="Nucleotide_cyclase"/>
</dbReference>
<comment type="caution">
    <text evidence="6">The sequence shown here is derived from an EMBL/GenBank/DDBJ whole genome shotgun (WGS) entry which is preliminary data.</text>
</comment>
<accession>A0A8T0A6W1</accession>
<dbReference type="EMBL" id="JABFDY010000027">
    <property type="protein sequence ID" value="KAF7687618.1"/>
    <property type="molecule type" value="Genomic_DNA"/>
</dbReference>
<evidence type="ECO:0000259" key="5">
    <source>
        <dbReference type="PROSITE" id="PS50125"/>
    </source>
</evidence>
<dbReference type="GO" id="GO:0005524">
    <property type="term" value="F:ATP binding"/>
    <property type="evidence" value="ECO:0007669"/>
    <property type="project" value="UniProtKB-KW"/>
</dbReference>
<evidence type="ECO:0000256" key="4">
    <source>
        <dbReference type="PROSITE-ProRule" id="PRU00339"/>
    </source>
</evidence>
<dbReference type="InterPro" id="IPR019734">
    <property type="entry name" value="TPR_rpt"/>
</dbReference>
<name>A0A8T0A6W1_SILME</name>
<feature type="repeat" description="TPR" evidence="4">
    <location>
        <begin position="731"/>
        <end position="764"/>
    </location>
</feature>
<evidence type="ECO:0000256" key="3">
    <source>
        <dbReference type="ARBA" id="ARBA00023239"/>
    </source>
</evidence>
<sequence length="938" mass="107507">MIPSILNSEIPLHEIYKYLSSEGIHREEVKTGVLLYLCSPGFWRYRCSHCWNRRVACVNAGGGYVLHAAGDTIVAEWLMDKVQLSDIVWQAVNCALQLIDVCKNQRKEHGKMEPIRITISAGRFSKMRLGDEDSQVCFITGSVVDEIRSAEALAKHGDVLLSPEAHRLCNKENLTFKLLENEQAFKVQYLRQQQSVSIADPCLCIPDNIKTTTRRVYLITSVEKMKILNKYMLQTSLDKINEAWQMRDLPQLWLATILCVNLQYGSSEMDQCYTRQETRQIITKQVAGCRGVICNDFYFKEGCVYLCIIGLPGDRSSDKTIRALQAAYRIHEMCLQVRGILSISVGVTTGRVMYDTELATFGNYAVYGERVNLAAKLAMDYPGIVSCDVPTKLYSMLPLSQLMPQGIYEYEEVHYQCAFNKMLAVDAAALSSQMERRRLALVHIQTMRIDERLVVKYASAIGHTFTYEMLQNIMSFISERDLAVPLEVLVREGIFKCAFKPDNSSSDKTCYCKANYKGYTIVSMDPVWDCRLMSFCDAEEFQMVRELTQTDPKTFQVIHKRCAKYLESKRYRCGKCRARTFIFEQRAATEDNVENLRQIYNTLRPFEAFWSEGLRMRTQKEQNGNNTENFQTIVMLAQTKVRNGRTADSCQCAQLVETVLIPRLTHWKLAGDIGRAFYYLLECAAAFVYLQNNARALEFLNEARFILENLEQVMPAFPSAKPVQIDESQQVFLYRLTGEILFKEGKYSEAEENFMKVLKILKCKFPHKLLPRSLKLVQEKIKKVSYQSRMFKIPEKEKLTHMQECIVCLSYLFQIDCISGQFQNASLAVIMEINLAIQSGDPFKILHSAIDYLQYNQITGETNRTRHLEDFLCRTCTSLSGHPDGQKLLSYLSQKTCSRLAVCREPITELGSIKESYINNPKYSTSESFQLKCSDTLA</sequence>
<dbReference type="AlphaFoldDB" id="A0A8T0A6W1"/>
<dbReference type="PROSITE" id="PS50125">
    <property type="entry name" value="GUANYLATE_CYCLASE_2"/>
    <property type="match status" value="1"/>
</dbReference>
<keyword evidence="3" id="KW-0456">Lyase</keyword>
<keyword evidence="2" id="KW-0067">ATP-binding</keyword>
<organism evidence="6 7">
    <name type="scientific">Silurus meridionalis</name>
    <name type="common">Southern catfish</name>
    <name type="synonym">Silurus soldatovi meridionalis</name>
    <dbReference type="NCBI Taxonomy" id="175797"/>
    <lineage>
        <taxon>Eukaryota</taxon>
        <taxon>Metazoa</taxon>
        <taxon>Chordata</taxon>
        <taxon>Craniata</taxon>
        <taxon>Vertebrata</taxon>
        <taxon>Euteleostomi</taxon>
        <taxon>Actinopterygii</taxon>
        <taxon>Neopterygii</taxon>
        <taxon>Teleostei</taxon>
        <taxon>Ostariophysi</taxon>
        <taxon>Siluriformes</taxon>
        <taxon>Siluridae</taxon>
        <taxon>Silurus</taxon>
    </lineage>
</organism>
<gene>
    <name evidence="6" type="ORF">HF521_014846</name>
</gene>
<evidence type="ECO:0000256" key="2">
    <source>
        <dbReference type="ARBA" id="ARBA00022840"/>
    </source>
</evidence>
<evidence type="ECO:0000313" key="6">
    <source>
        <dbReference type="EMBL" id="KAF7687618.1"/>
    </source>
</evidence>
<dbReference type="Proteomes" id="UP000606274">
    <property type="component" value="Unassembled WGS sequence"/>
</dbReference>
<dbReference type="GO" id="GO:0009190">
    <property type="term" value="P:cyclic nucleotide biosynthetic process"/>
    <property type="evidence" value="ECO:0007669"/>
    <property type="project" value="InterPro"/>
</dbReference>
<keyword evidence="4" id="KW-0802">TPR repeat</keyword>
<keyword evidence="1" id="KW-0547">Nucleotide-binding</keyword>
<evidence type="ECO:0000313" key="7">
    <source>
        <dbReference type="Proteomes" id="UP000606274"/>
    </source>
</evidence>
<dbReference type="PANTHER" id="PTHR16305:SF28">
    <property type="entry name" value="GUANYLATE CYCLASE DOMAIN-CONTAINING PROTEIN"/>
    <property type="match status" value="1"/>
</dbReference>
<dbReference type="Gene3D" id="3.30.70.1230">
    <property type="entry name" value="Nucleotide cyclase"/>
    <property type="match status" value="2"/>
</dbReference>
<dbReference type="GO" id="GO:0035556">
    <property type="term" value="P:intracellular signal transduction"/>
    <property type="evidence" value="ECO:0007669"/>
    <property type="project" value="InterPro"/>
</dbReference>
<reference evidence="6" key="1">
    <citation type="submission" date="2020-08" db="EMBL/GenBank/DDBJ databases">
        <title>Chromosome-level assembly of Southern catfish (Silurus meridionalis) provides insights into visual adaptation to the nocturnal and benthic lifestyles.</title>
        <authorList>
            <person name="Zhang Y."/>
            <person name="Wang D."/>
            <person name="Peng Z."/>
        </authorList>
    </citation>
    <scope>NUCLEOTIDE SEQUENCE</scope>
    <source>
        <strain evidence="6">SWU-2019-XX</strain>
        <tissue evidence="6">Muscle</tissue>
    </source>
</reference>
<dbReference type="GO" id="GO:0004016">
    <property type="term" value="F:adenylate cyclase activity"/>
    <property type="evidence" value="ECO:0007669"/>
    <property type="project" value="TreeGrafter"/>
</dbReference>
<evidence type="ECO:0000256" key="1">
    <source>
        <dbReference type="ARBA" id="ARBA00022741"/>
    </source>
</evidence>
<dbReference type="OrthoDB" id="194468at2759"/>